<evidence type="ECO:0000313" key="1">
    <source>
        <dbReference type="EMBL" id="ETL35653.1"/>
    </source>
</evidence>
<protein>
    <submittedName>
        <fullName evidence="1">Uncharacterized protein</fullName>
    </submittedName>
</protein>
<proteinExistence type="predicted"/>
<dbReference type="AlphaFoldDB" id="W2IQM1"/>
<gene>
    <name evidence="1" type="ORF">L916_12243</name>
</gene>
<name>W2IQM1_PHYNI</name>
<dbReference type="Proteomes" id="UP000053864">
    <property type="component" value="Unassembled WGS sequence"/>
</dbReference>
<sequence length="103" mass="11648">MSRAITGCTCMYLQHQHSELSIRGHARFARSLLLKIIGCFRAAASSKLERLLEVVLRASALRLTPGSVSLTCRYFSVASHKFFLDRRWTSPDRIQLHLAAVVF</sequence>
<reference evidence="1" key="1">
    <citation type="submission" date="2013-11" db="EMBL/GenBank/DDBJ databases">
        <title>The Genome Sequence of Phytophthora parasitica CJ05E6.</title>
        <authorList>
            <consortium name="The Broad Institute Genomics Platform"/>
            <person name="Russ C."/>
            <person name="Tyler B."/>
            <person name="Panabieres F."/>
            <person name="Shan W."/>
            <person name="Tripathy S."/>
            <person name="Grunwald N."/>
            <person name="Machado M."/>
            <person name="Johnson C.S."/>
            <person name="Arredondo F."/>
            <person name="Hong C."/>
            <person name="Coffey M."/>
            <person name="Young S.K."/>
            <person name="Zeng Q."/>
            <person name="Gargeya S."/>
            <person name="Fitzgerald M."/>
            <person name="Abouelleil A."/>
            <person name="Alvarado L."/>
            <person name="Chapman S.B."/>
            <person name="Gainer-Dewar J."/>
            <person name="Goldberg J."/>
            <person name="Griggs A."/>
            <person name="Gujja S."/>
            <person name="Hansen M."/>
            <person name="Howarth C."/>
            <person name="Imamovic A."/>
            <person name="Ireland A."/>
            <person name="Larimer J."/>
            <person name="McCowan C."/>
            <person name="Murphy C."/>
            <person name="Pearson M."/>
            <person name="Poon T.W."/>
            <person name="Priest M."/>
            <person name="Roberts A."/>
            <person name="Saif S."/>
            <person name="Shea T."/>
            <person name="Sykes S."/>
            <person name="Wortman J."/>
            <person name="Nusbaum C."/>
            <person name="Birren B."/>
        </authorList>
    </citation>
    <scope>NUCLEOTIDE SEQUENCE [LARGE SCALE GENOMIC DNA]</scope>
    <source>
        <strain evidence="1">CJ05E6</strain>
    </source>
</reference>
<dbReference type="VEuPathDB" id="FungiDB:PPTG_23455"/>
<dbReference type="EMBL" id="KI673948">
    <property type="protein sequence ID" value="ETL35653.1"/>
    <property type="molecule type" value="Genomic_DNA"/>
</dbReference>
<accession>W2IQM1</accession>
<organism evidence="1">
    <name type="scientific">Phytophthora nicotianae</name>
    <name type="common">Potato buckeye rot agent</name>
    <name type="synonym">Phytophthora parasitica</name>
    <dbReference type="NCBI Taxonomy" id="4792"/>
    <lineage>
        <taxon>Eukaryota</taxon>
        <taxon>Sar</taxon>
        <taxon>Stramenopiles</taxon>
        <taxon>Oomycota</taxon>
        <taxon>Peronosporomycetes</taxon>
        <taxon>Peronosporales</taxon>
        <taxon>Peronosporaceae</taxon>
        <taxon>Phytophthora</taxon>
    </lineage>
</organism>